<dbReference type="Proteomes" id="UP000292957">
    <property type="component" value="Unassembled WGS sequence"/>
</dbReference>
<name>A0A4Q9MED9_9APHY</name>
<dbReference type="OrthoDB" id="3215534at2759"/>
<sequence>MYNASHGYPYPPPPPRPQPQQYYNGGTSYDFPEDTYFDPGPPASQPPQPAPAYAYSPSPAPAPAPSKEKRHKSRSHRHGHSHDHSQSQPPPQSHYPPSAHAPPPVPQPPVRVVRVLTLLIEDKRSGEEMLTEVRVPLRPADPGDTGMWADAQEVSEELQRGPSRIDGRAKVYTMRGRYKQLFLRILDDGRHVCQPANLKVSPERTLEIFVEDVSVEVSYRLRLCT</sequence>
<feature type="compositionally biased region" description="Pro residues" evidence="1">
    <location>
        <begin position="9"/>
        <end position="18"/>
    </location>
</feature>
<feature type="compositionally biased region" description="Pro residues" evidence="1">
    <location>
        <begin position="39"/>
        <end position="50"/>
    </location>
</feature>
<gene>
    <name evidence="2" type="ORF">BD311DRAFT_670622</name>
</gene>
<protein>
    <submittedName>
        <fullName evidence="2">Uncharacterized protein</fullName>
    </submittedName>
</protein>
<organism evidence="2">
    <name type="scientific">Dichomitus squalens</name>
    <dbReference type="NCBI Taxonomy" id="114155"/>
    <lineage>
        <taxon>Eukaryota</taxon>
        <taxon>Fungi</taxon>
        <taxon>Dikarya</taxon>
        <taxon>Basidiomycota</taxon>
        <taxon>Agaricomycotina</taxon>
        <taxon>Agaricomycetes</taxon>
        <taxon>Polyporales</taxon>
        <taxon>Polyporaceae</taxon>
        <taxon>Dichomitus</taxon>
    </lineage>
</organism>
<dbReference type="AlphaFoldDB" id="A0A4Q9MED9"/>
<feature type="region of interest" description="Disordered" evidence="1">
    <location>
        <begin position="1"/>
        <end position="108"/>
    </location>
</feature>
<feature type="compositionally biased region" description="Basic residues" evidence="1">
    <location>
        <begin position="68"/>
        <end position="81"/>
    </location>
</feature>
<dbReference type="EMBL" id="ML143469">
    <property type="protein sequence ID" value="TBU24987.1"/>
    <property type="molecule type" value="Genomic_DNA"/>
</dbReference>
<accession>A0A4Q9MED9</accession>
<evidence type="ECO:0000313" key="2">
    <source>
        <dbReference type="EMBL" id="TBU24987.1"/>
    </source>
</evidence>
<reference evidence="2" key="1">
    <citation type="submission" date="2019-01" db="EMBL/GenBank/DDBJ databases">
        <title>Draft genome sequences of three monokaryotic isolates of the white-rot basidiomycete fungus Dichomitus squalens.</title>
        <authorList>
            <consortium name="DOE Joint Genome Institute"/>
            <person name="Lopez S.C."/>
            <person name="Andreopoulos B."/>
            <person name="Pangilinan J."/>
            <person name="Lipzen A."/>
            <person name="Riley R."/>
            <person name="Ahrendt S."/>
            <person name="Ng V."/>
            <person name="Barry K."/>
            <person name="Daum C."/>
            <person name="Grigoriev I.V."/>
            <person name="Hilden K.S."/>
            <person name="Makela M.R."/>
            <person name="de Vries R.P."/>
        </authorList>
    </citation>
    <scope>NUCLEOTIDE SEQUENCE [LARGE SCALE GENOMIC DNA]</scope>
    <source>
        <strain evidence="2">OM18370.1</strain>
    </source>
</reference>
<proteinExistence type="predicted"/>
<feature type="compositionally biased region" description="Pro residues" evidence="1">
    <location>
        <begin position="88"/>
        <end position="108"/>
    </location>
</feature>
<evidence type="ECO:0000256" key="1">
    <source>
        <dbReference type="SAM" id="MobiDB-lite"/>
    </source>
</evidence>